<dbReference type="FunFam" id="1.10.10.410:FF:000001">
    <property type="entry name" value="Aspartyl/glutamyl-tRNA(Asn/Gln) amidotransferase subunit B"/>
    <property type="match status" value="1"/>
</dbReference>
<keyword evidence="14" id="KW-1185">Reference proteome</keyword>
<dbReference type="InterPro" id="IPR042114">
    <property type="entry name" value="GatB_C_1"/>
</dbReference>
<dbReference type="NCBIfam" id="NF004014">
    <property type="entry name" value="PRK05477.1-4"/>
    <property type="match status" value="1"/>
</dbReference>
<evidence type="ECO:0000256" key="6">
    <source>
        <dbReference type="ARBA" id="ARBA00022840"/>
    </source>
</evidence>
<protein>
    <recommendedName>
        <fullName evidence="3 11">Aspartyl/glutamyl-tRNA(Asn/Gln) amidotransferase subunit B</fullName>
        <shortName evidence="11">Asp/Glu-ADT subunit B</shortName>
        <ecNumber evidence="11">6.3.5.-</ecNumber>
    </recommendedName>
</protein>
<dbReference type="Gene3D" id="1.10.10.410">
    <property type="match status" value="1"/>
</dbReference>
<dbReference type="InterPro" id="IPR004413">
    <property type="entry name" value="GatB"/>
</dbReference>
<dbReference type="HAMAP" id="MF_00121">
    <property type="entry name" value="GatB"/>
    <property type="match status" value="1"/>
</dbReference>
<dbReference type="GO" id="GO:0050566">
    <property type="term" value="F:asparaginyl-tRNA synthase (glutamine-hydrolyzing) activity"/>
    <property type="evidence" value="ECO:0007669"/>
    <property type="project" value="RHEA"/>
</dbReference>
<dbReference type="PROSITE" id="PS01234">
    <property type="entry name" value="GATB"/>
    <property type="match status" value="1"/>
</dbReference>
<dbReference type="SUPFAM" id="SSF89095">
    <property type="entry name" value="GatB/YqeY motif"/>
    <property type="match status" value="1"/>
</dbReference>
<dbReference type="NCBIfam" id="TIGR00133">
    <property type="entry name" value="gatB"/>
    <property type="match status" value="1"/>
</dbReference>
<evidence type="ECO:0000256" key="2">
    <source>
        <dbReference type="ARBA" id="ARBA00011123"/>
    </source>
</evidence>
<evidence type="ECO:0000256" key="1">
    <source>
        <dbReference type="ARBA" id="ARBA00005306"/>
    </source>
</evidence>
<comment type="catalytic activity">
    <reaction evidence="9 11">
        <text>L-aspartyl-tRNA(Asn) + L-glutamine + ATP + H2O = L-asparaginyl-tRNA(Asn) + L-glutamate + ADP + phosphate + 2 H(+)</text>
        <dbReference type="Rhea" id="RHEA:14513"/>
        <dbReference type="Rhea" id="RHEA-COMP:9674"/>
        <dbReference type="Rhea" id="RHEA-COMP:9677"/>
        <dbReference type="ChEBI" id="CHEBI:15377"/>
        <dbReference type="ChEBI" id="CHEBI:15378"/>
        <dbReference type="ChEBI" id="CHEBI:29985"/>
        <dbReference type="ChEBI" id="CHEBI:30616"/>
        <dbReference type="ChEBI" id="CHEBI:43474"/>
        <dbReference type="ChEBI" id="CHEBI:58359"/>
        <dbReference type="ChEBI" id="CHEBI:78515"/>
        <dbReference type="ChEBI" id="CHEBI:78516"/>
        <dbReference type="ChEBI" id="CHEBI:456216"/>
    </reaction>
</comment>
<dbReference type="InterPro" id="IPR006075">
    <property type="entry name" value="Asn/Gln-tRNA_Trfase_suB/E_cat"/>
</dbReference>
<dbReference type="PANTHER" id="PTHR11659:SF0">
    <property type="entry name" value="GLUTAMYL-TRNA(GLN) AMIDOTRANSFERASE SUBUNIT B, MITOCHONDRIAL"/>
    <property type="match status" value="1"/>
</dbReference>
<organism evidence="13 14">
    <name type="scientific">Methanonatronarchaeum thermophilum</name>
    <dbReference type="NCBI Taxonomy" id="1927129"/>
    <lineage>
        <taxon>Archaea</taxon>
        <taxon>Methanobacteriati</taxon>
        <taxon>Methanobacteriota</taxon>
        <taxon>Methanonatronarchaeia</taxon>
        <taxon>Methanonatronarchaeales</taxon>
        <taxon>Methanonatronarchaeaceae</taxon>
        <taxon>Methanonatronarchaeum</taxon>
    </lineage>
</organism>
<dbReference type="Pfam" id="PF02934">
    <property type="entry name" value="GatB_N"/>
    <property type="match status" value="1"/>
</dbReference>
<dbReference type="AlphaFoldDB" id="A0A1Y3GAW0"/>
<dbReference type="InterPro" id="IPR017958">
    <property type="entry name" value="Gln-tRNA_amidoTrfase_suB_CS"/>
</dbReference>
<name>A0A1Y3GAW0_9EURY</name>
<dbReference type="PANTHER" id="PTHR11659">
    <property type="entry name" value="GLUTAMYL-TRNA GLN AMIDOTRANSFERASE SUBUNIT B MITOCHONDRIAL AND PROKARYOTIC PET112-RELATED"/>
    <property type="match status" value="1"/>
</dbReference>
<dbReference type="NCBIfam" id="NF004012">
    <property type="entry name" value="PRK05477.1-2"/>
    <property type="match status" value="1"/>
</dbReference>
<evidence type="ECO:0000259" key="12">
    <source>
        <dbReference type="SMART" id="SM00845"/>
    </source>
</evidence>
<dbReference type="InterPro" id="IPR003789">
    <property type="entry name" value="Asn/Gln_tRNA_amidoTrase-B-like"/>
</dbReference>
<dbReference type="Gene3D" id="1.10.150.380">
    <property type="entry name" value="GatB domain, N-terminal subdomain"/>
    <property type="match status" value="1"/>
</dbReference>
<dbReference type="InterPro" id="IPR014746">
    <property type="entry name" value="Gln_synth/guanido_kin_cat_dom"/>
</dbReference>
<comment type="caution">
    <text evidence="13">The sequence shown here is derived from an EMBL/GenBank/DDBJ whole genome shotgun (WGS) entry which is preliminary data.</text>
</comment>
<dbReference type="SMART" id="SM00845">
    <property type="entry name" value="GatB_Yqey"/>
    <property type="match status" value="1"/>
</dbReference>
<dbReference type="SUPFAM" id="SSF55931">
    <property type="entry name" value="Glutamine synthetase/guanido kinase"/>
    <property type="match status" value="1"/>
</dbReference>
<dbReference type="Pfam" id="PF02637">
    <property type="entry name" value="GatB_Yqey"/>
    <property type="match status" value="1"/>
</dbReference>
<feature type="domain" description="Asn/Gln amidotransferase" evidence="12">
    <location>
        <begin position="319"/>
        <end position="464"/>
    </location>
</feature>
<dbReference type="OrthoDB" id="52755at2157"/>
<comment type="catalytic activity">
    <reaction evidence="10 11">
        <text>L-glutamyl-tRNA(Gln) + L-glutamine + ATP + H2O = L-glutaminyl-tRNA(Gln) + L-glutamate + ADP + phosphate + H(+)</text>
        <dbReference type="Rhea" id="RHEA:17521"/>
        <dbReference type="Rhea" id="RHEA-COMP:9681"/>
        <dbReference type="Rhea" id="RHEA-COMP:9684"/>
        <dbReference type="ChEBI" id="CHEBI:15377"/>
        <dbReference type="ChEBI" id="CHEBI:15378"/>
        <dbReference type="ChEBI" id="CHEBI:29985"/>
        <dbReference type="ChEBI" id="CHEBI:30616"/>
        <dbReference type="ChEBI" id="CHEBI:43474"/>
        <dbReference type="ChEBI" id="CHEBI:58359"/>
        <dbReference type="ChEBI" id="CHEBI:78520"/>
        <dbReference type="ChEBI" id="CHEBI:78521"/>
        <dbReference type="ChEBI" id="CHEBI:456216"/>
    </reaction>
</comment>
<reference evidence="13 14" key="1">
    <citation type="submission" date="2016-12" db="EMBL/GenBank/DDBJ databases">
        <title>Discovery of methanogenic haloarchaea.</title>
        <authorList>
            <person name="Sorokin D.Y."/>
            <person name="Makarova K.S."/>
            <person name="Abbas B."/>
            <person name="Ferrer M."/>
            <person name="Golyshin P.N."/>
        </authorList>
    </citation>
    <scope>NUCLEOTIDE SEQUENCE [LARGE SCALE GENOMIC DNA]</scope>
    <source>
        <strain evidence="13">AMET1</strain>
    </source>
</reference>
<keyword evidence="6 11" id="KW-0067">ATP-binding</keyword>
<comment type="similarity">
    <text evidence="1 11">Belongs to the GatB/GatE family. GatB subfamily.</text>
</comment>
<dbReference type="GO" id="GO:0005524">
    <property type="term" value="F:ATP binding"/>
    <property type="evidence" value="ECO:0007669"/>
    <property type="project" value="UniProtKB-KW"/>
</dbReference>
<dbReference type="EC" id="6.3.5.-" evidence="11"/>
<evidence type="ECO:0000256" key="3">
    <source>
        <dbReference type="ARBA" id="ARBA00016923"/>
    </source>
</evidence>
<dbReference type="GO" id="GO:0050567">
    <property type="term" value="F:glutaminyl-tRNA synthase (glutamine-hydrolyzing) activity"/>
    <property type="evidence" value="ECO:0007669"/>
    <property type="project" value="UniProtKB-UniRule"/>
</dbReference>
<comment type="function">
    <text evidence="8 11">Allows the formation of correctly charged Asn-tRNA(Asn) or Gln-tRNA(Gln) through the transamidation of misacylated Asp-tRNA(Asn) or Glu-tRNA(Gln) in organisms which lack either or both of asparaginyl-tRNA or glutaminyl-tRNA synthetases. The reaction takes place in the presence of glutamine and ATP through an activated phospho-Asp-tRNA(Asn) or phospho-Glu-tRNA(Gln).</text>
</comment>
<evidence type="ECO:0000313" key="13">
    <source>
        <dbReference type="EMBL" id="OUJ18591.1"/>
    </source>
</evidence>
<dbReference type="RefSeq" id="WP_086636667.1">
    <property type="nucleotide sequence ID" value="NZ_MRZU01000003.1"/>
</dbReference>
<dbReference type="GO" id="GO:0016740">
    <property type="term" value="F:transferase activity"/>
    <property type="evidence" value="ECO:0007669"/>
    <property type="project" value="UniProtKB-KW"/>
</dbReference>
<sequence length="468" mass="54021">MTEVDTTIGLEVHIQLNTETKLFCSCSTNYRESPPNTHTCPTCLGLPGTLPKLNKKVVKYGVMAGYALNCEIANEMHFHRKNYFYPDLAKGFQITQYDKPIAKNGEIKLKNDKKIRIRRIQIEEDPGRLVHPISSRYTYTDYNRSGMPLLEIVTEPDLSTPQEARELLNKIREILEYLQIFDGSLEGSLRCDANISIEGGGRAEVKNISSYKGAEKALQYELTRQKNLLRRNKEVKRETRHFNEEQEITRSSRSKEEEHNYRYFPEPDIPNIHITKKLKQQAKQDLPELPDEKRERFIKQYKITTDQAKSLTQTIKWANYYEETAKHTKPETAATWIADVLKGELNYRDKTIHQNKITPKQMAEIVNKLNNDKITEKGATKIIRTMLDNGGTPQEIIKQKNLETIEKDQVQQAIKQAIEENPEAVKDYHNGKQEAINYLVGQVMKITKGKAKPDETNKLITKTLEENA</sequence>
<evidence type="ECO:0000313" key="14">
    <source>
        <dbReference type="Proteomes" id="UP000195137"/>
    </source>
</evidence>
<keyword evidence="5 11" id="KW-0547">Nucleotide-binding</keyword>
<evidence type="ECO:0000256" key="8">
    <source>
        <dbReference type="ARBA" id="ARBA00024799"/>
    </source>
</evidence>
<keyword evidence="13" id="KW-0808">Transferase</keyword>
<keyword evidence="4 11" id="KW-0436">Ligase</keyword>
<evidence type="ECO:0000256" key="9">
    <source>
        <dbReference type="ARBA" id="ARBA00047380"/>
    </source>
</evidence>
<dbReference type="EMBL" id="MRZU01000003">
    <property type="protein sequence ID" value="OUJ18591.1"/>
    <property type="molecule type" value="Genomic_DNA"/>
</dbReference>
<dbReference type="Proteomes" id="UP000195137">
    <property type="component" value="Unassembled WGS sequence"/>
</dbReference>
<evidence type="ECO:0000256" key="11">
    <source>
        <dbReference type="HAMAP-Rule" id="MF_00121"/>
    </source>
</evidence>
<dbReference type="InterPro" id="IPR018027">
    <property type="entry name" value="Asn/Gln_amidotransferase"/>
</dbReference>
<evidence type="ECO:0000256" key="7">
    <source>
        <dbReference type="ARBA" id="ARBA00022917"/>
    </source>
</evidence>
<evidence type="ECO:0000256" key="5">
    <source>
        <dbReference type="ARBA" id="ARBA00022741"/>
    </source>
</evidence>
<keyword evidence="7 11" id="KW-0648">Protein biosynthesis</keyword>
<evidence type="ECO:0000256" key="10">
    <source>
        <dbReference type="ARBA" id="ARBA00047913"/>
    </source>
</evidence>
<dbReference type="GO" id="GO:0006412">
    <property type="term" value="P:translation"/>
    <property type="evidence" value="ECO:0007669"/>
    <property type="project" value="UniProtKB-UniRule"/>
</dbReference>
<accession>A0A1Y3GAW0</accession>
<dbReference type="GO" id="GO:0070681">
    <property type="term" value="P:glutaminyl-tRNAGln biosynthesis via transamidation"/>
    <property type="evidence" value="ECO:0007669"/>
    <property type="project" value="TreeGrafter"/>
</dbReference>
<evidence type="ECO:0000256" key="4">
    <source>
        <dbReference type="ARBA" id="ARBA00022598"/>
    </source>
</evidence>
<proteinExistence type="inferred from homology"/>
<gene>
    <name evidence="11" type="primary">gatB</name>
    <name evidence="13" type="ORF">AMET1_0237</name>
</gene>
<dbReference type="InterPro" id="IPR023168">
    <property type="entry name" value="GatB_Yqey_C_2"/>
</dbReference>
<comment type="subunit">
    <text evidence="2 11">Heterotrimer of A, B and C subunits.</text>
</comment>
<dbReference type="InterPro" id="IPR017959">
    <property type="entry name" value="Asn/Gln-tRNA_amidoTrfase_suB/E"/>
</dbReference>